<dbReference type="GO" id="GO:0006751">
    <property type="term" value="P:glutathione catabolic process"/>
    <property type="evidence" value="ECO:0007669"/>
    <property type="project" value="TreeGrafter"/>
</dbReference>
<evidence type="ECO:0000259" key="2">
    <source>
        <dbReference type="PROSITE" id="PS51278"/>
    </source>
</evidence>
<dbReference type="PANTHER" id="PTHR43187">
    <property type="entry name" value="GLUTAMINE AMIDOTRANSFERASE DUG3-RELATED"/>
    <property type="match status" value="1"/>
</dbReference>
<dbReference type="Pfam" id="PF13230">
    <property type="entry name" value="GATase_4"/>
    <property type="match status" value="1"/>
</dbReference>
<dbReference type="PROSITE" id="PS51278">
    <property type="entry name" value="GATASE_TYPE_2"/>
    <property type="match status" value="1"/>
</dbReference>
<keyword evidence="1" id="KW-0315">Glutamine amidotransferase</keyword>
<dbReference type="SUPFAM" id="SSF56235">
    <property type="entry name" value="N-terminal nucleophile aminohydrolases (Ntn hydrolases)"/>
    <property type="match status" value="1"/>
</dbReference>
<sequence length="329" mass="37109">MCRLLVLKSVEPVLLAHLITRPSHSIISQASDARLRLDSGSTNADGFGIGWYDEVPTPSSSINPPCVFQAITPAWSNRNLHRLADRIKSSLVFAHVRASTSGSLSEDNCHPFQFGQILWMHNGAIAEFQKLKRPLQMLLKDRYYEVPQGNTDSEWSFALFLNCLDAHIDPNAGTIPHAKLKEAMLETIWTLNRLAKEANVTEPSLMNFCVSDGQSVVATRYISSRHDEAASLYYSTGSQFEEYEQGGHYRMTKSDKRERIVLIASEPLTFEKADWLEIPCQTIIVIDPSMNVLTWCIDDEFALAGMYPDRDSQFIQSRGYRFNSAQVAR</sequence>
<dbReference type="EMBL" id="BABT02000220">
    <property type="protein sequence ID" value="GAA99526.1"/>
    <property type="molecule type" value="Genomic_DNA"/>
</dbReference>
<comment type="caution">
    <text evidence="3">The sequence shown here is derived from an EMBL/GenBank/DDBJ whole genome shotgun (WGS) entry which is preliminary data.</text>
</comment>
<dbReference type="RefSeq" id="XP_014568754.1">
    <property type="nucleotide sequence ID" value="XM_014713268.1"/>
</dbReference>
<dbReference type="eggNOG" id="KOG1268">
    <property type="taxonomic scope" value="Eukaryota"/>
</dbReference>
<organism evidence="3 4">
    <name type="scientific">Mixia osmundae (strain CBS 9802 / IAM 14324 / JCM 22182 / KY 12970)</name>
    <dbReference type="NCBI Taxonomy" id="764103"/>
    <lineage>
        <taxon>Eukaryota</taxon>
        <taxon>Fungi</taxon>
        <taxon>Dikarya</taxon>
        <taxon>Basidiomycota</taxon>
        <taxon>Pucciniomycotina</taxon>
        <taxon>Mixiomycetes</taxon>
        <taxon>Mixiales</taxon>
        <taxon>Mixiaceae</taxon>
        <taxon>Mixia</taxon>
    </lineage>
</organism>
<dbReference type="HOGENOM" id="CLU_042555_4_0_1"/>
<dbReference type="CDD" id="cd01908">
    <property type="entry name" value="YafJ"/>
    <property type="match status" value="1"/>
</dbReference>
<proteinExistence type="predicted"/>
<dbReference type="GO" id="GO:0061672">
    <property type="term" value="C:glutathione hydrolase complex"/>
    <property type="evidence" value="ECO:0007669"/>
    <property type="project" value="TreeGrafter"/>
</dbReference>
<reference evidence="3 4" key="2">
    <citation type="journal article" date="2012" name="Open Biol.">
        <title>Characteristics of nucleosomes and linker DNA regions on the genome of the basidiomycete Mixia osmundae revealed by mono- and dinucleosome mapping.</title>
        <authorList>
            <person name="Nishida H."/>
            <person name="Kondo S."/>
            <person name="Matsumoto T."/>
            <person name="Suzuki Y."/>
            <person name="Yoshikawa H."/>
            <person name="Taylor T.D."/>
            <person name="Sugiyama J."/>
        </authorList>
    </citation>
    <scope>NUCLEOTIDE SEQUENCE [LARGE SCALE GENOMIC DNA]</scope>
    <source>
        <strain evidence="4">CBS 9802 / IAM 14324 / JCM 22182 / KY 12970</strain>
    </source>
</reference>
<dbReference type="InterPro" id="IPR029055">
    <property type="entry name" value="Ntn_hydrolases_N"/>
</dbReference>
<dbReference type="InterPro" id="IPR052373">
    <property type="entry name" value="Gamma-glu_amide_hydrolase"/>
</dbReference>
<dbReference type="GO" id="GO:0005737">
    <property type="term" value="C:cytoplasm"/>
    <property type="evidence" value="ECO:0007669"/>
    <property type="project" value="TreeGrafter"/>
</dbReference>
<dbReference type="OMA" id="QQTNCHP"/>
<dbReference type="OrthoDB" id="14446at2759"/>
<dbReference type="STRING" id="764103.G7E8Q8"/>
<name>G7E8Q8_MIXOS</name>
<dbReference type="InParanoid" id="G7E8Q8"/>
<feature type="domain" description="Glutamine amidotransferase type-2" evidence="2">
    <location>
        <begin position="2"/>
        <end position="329"/>
    </location>
</feature>
<evidence type="ECO:0000256" key="1">
    <source>
        <dbReference type="ARBA" id="ARBA00022962"/>
    </source>
</evidence>
<dbReference type="Gene3D" id="3.60.20.10">
    <property type="entry name" value="Glutamine Phosphoribosylpyrophosphate, subunit 1, domain 1"/>
    <property type="match status" value="1"/>
</dbReference>
<reference evidence="3 4" key="1">
    <citation type="journal article" date="2011" name="J. Gen. Appl. Microbiol.">
        <title>Draft genome sequencing of the enigmatic basidiomycete Mixia osmundae.</title>
        <authorList>
            <person name="Nishida H."/>
            <person name="Nagatsuka Y."/>
            <person name="Sugiyama J."/>
        </authorList>
    </citation>
    <scope>NUCLEOTIDE SEQUENCE [LARGE SCALE GENOMIC DNA]</scope>
    <source>
        <strain evidence="4">CBS 9802 / IAM 14324 / JCM 22182 / KY 12970</strain>
    </source>
</reference>
<evidence type="ECO:0000313" key="3">
    <source>
        <dbReference type="EMBL" id="GAA99526.1"/>
    </source>
</evidence>
<evidence type="ECO:0000313" key="4">
    <source>
        <dbReference type="Proteomes" id="UP000009131"/>
    </source>
</evidence>
<dbReference type="InterPro" id="IPR026869">
    <property type="entry name" value="EgtC-like"/>
</dbReference>
<accession>G7E8Q8</accession>
<dbReference type="AlphaFoldDB" id="G7E8Q8"/>
<dbReference type="Proteomes" id="UP000009131">
    <property type="component" value="Unassembled WGS sequence"/>
</dbReference>
<keyword evidence="4" id="KW-1185">Reference proteome</keyword>
<dbReference type="FunFam" id="3.60.20.10:FF:000060">
    <property type="entry name" value="Related to DUG3-probable glutamine amidotransferase"/>
    <property type="match status" value="1"/>
</dbReference>
<dbReference type="PANTHER" id="PTHR43187:SF1">
    <property type="entry name" value="GLUTAMINE AMIDOTRANSFERASE DUG3-RELATED"/>
    <property type="match status" value="1"/>
</dbReference>
<dbReference type="GO" id="GO:0008242">
    <property type="term" value="F:omega peptidase activity"/>
    <property type="evidence" value="ECO:0007669"/>
    <property type="project" value="TreeGrafter"/>
</dbReference>
<protein>
    <recommendedName>
        <fullName evidence="2">Glutamine amidotransferase type-2 domain-containing protein</fullName>
    </recommendedName>
</protein>
<gene>
    <name evidence="3" type="primary">Mo06227</name>
    <name evidence="3" type="ORF">E5Q_06227</name>
</gene>
<dbReference type="InterPro" id="IPR017932">
    <property type="entry name" value="GATase_2_dom"/>
</dbReference>